<dbReference type="GO" id="GO:0033743">
    <property type="term" value="F:peptide-methionine (R)-S-oxide reductase activity"/>
    <property type="evidence" value="ECO:0007669"/>
    <property type="project" value="InterPro"/>
</dbReference>
<name>A0A814G7B1_9BILA</name>
<keyword evidence="5" id="KW-0812">Transmembrane</keyword>
<dbReference type="InterPro" id="IPR012459">
    <property type="entry name" value="Rrp15"/>
</dbReference>
<dbReference type="GO" id="GO:0016281">
    <property type="term" value="C:eukaryotic translation initiation factor 4F complex"/>
    <property type="evidence" value="ECO:0007669"/>
    <property type="project" value="TreeGrafter"/>
</dbReference>
<keyword evidence="2" id="KW-0560">Oxidoreductase</keyword>
<feature type="region of interest" description="Disordered" evidence="4">
    <location>
        <begin position="35"/>
        <end position="55"/>
    </location>
</feature>
<keyword evidence="9" id="KW-1185">Reference proteome</keyword>
<gene>
    <name evidence="7" type="ORF">GPM918_LOCUS13318</name>
    <name evidence="8" type="ORF">SRO942_LOCUS13318</name>
</gene>
<evidence type="ECO:0000256" key="4">
    <source>
        <dbReference type="SAM" id="MobiDB-lite"/>
    </source>
</evidence>
<feature type="transmembrane region" description="Helical" evidence="5">
    <location>
        <begin position="289"/>
        <end position="310"/>
    </location>
</feature>
<dbReference type="InterPro" id="IPR028110">
    <property type="entry name" value="TMEM254"/>
</dbReference>
<evidence type="ECO:0000256" key="2">
    <source>
        <dbReference type="ARBA" id="ARBA00023002"/>
    </source>
</evidence>
<evidence type="ECO:0000313" key="9">
    <source>
        <dbReference type="Proteomes" id="UP000663829"/>
    </source>
</evidence>
<dbReference type="PANTHER" id="PTHR11960:SF18">
    <property type="entry name" value="EUKARYOTIC TRANSLATION INITIATION FACTOR 4E HOMOLOGOUS PROTEIN, ISOFORM B"/>
    <property type="match status" value="1"/>
</dbReference>
<evidence type="ECO:0000313" key="8">
    <source>
        <dbReference type="EMBL" id="CAF3764219.1"/>
    </source>
</evidence>
<feature type="domain" description="MsrB" evidence="6">
    <location>
        <begin position="347"/>
        <end position="471"/>
    </location>
</feature>
<evidence type="ECO:0000256" key="5">
    <source>
        <dbReference type="SAM" id="Phobius"/>
    </source>
</evidence>
<dbReference type="PROSITE" id="PS51790">
    <property type="entry name" value="MSRB"/>
    <property type="match status" value="1"/>
</dbReference>
<dbReference type="Pfam" id="PF07890">
    <property type="entry name" value="Rrp15p"/>
    <property type="match status" value="1"/>
</dbReference>
<proteinExistence type="inferred from homology"/>
<dbReference type="Gene3D" id="2.170.150.20">
    <property type="entry name" value="Peptide methionine sulfoxide reductase"/>
    <property type="match status" value="1"/>
</dbReference>
<dbReference type="GO" id="GO:0000340">
    <property type="term" value="F:RNA 7-methylguanosine cap binding"/>
    <property type="evidence" value="ECO:0007669"/>
    <property type="project" value="TreeGrafter"/>
</dbReference>
<dbReference type="GO" id="GO:0003743">
    <property type="term" value="F:translation initiation factor activity"/>
    <property type="evidence" value="ECO:0007669"/>
    <property type="project" value="UniProtKB-KW"/>
</dbReference>
<comment type="similarity">
    <text evidence="1">Belongs to the MsrB Met sulfoxide reductase family.</text>
</comment>
<dbReference type="Gene3D" id="3.30.760.10">
    <property type="entry name" value="RNA Cap, Translation Initiation Factor Eif4e"/>
    <property type="match status" value="1"/>
</dbReference>
<dbReference type="Pfam" id="PF01652">
    <property type="entry name" value="IF4E"/>
    <property type="match status" value="1"/>
</dbReference>
<feature type="transmembrane region" description="Helical" evidence="5">
    <location>
        <begin position="246"/>
        <end position="265"/>
    </location>
</feature>
<protein>
    <recommendedName>
        <fullName evidence="6">MsrB domain-containing protein</fullName>
    </recommendedName>
</protein>
<dbReference type="SUPFAM" id="SSF55418">
    <property type="entry name" value="eIF4e-like"/>
    <property type="match status" value="1"/>
</dbReference>
<sequence length="727" mass="83587">MLRFGVALSHFYLFIYKEKMTDIETPPTSADIQTSAVENEQVQPQSPETDSLLSPQSSVVSLSSSTANTTNSHSLECRYTFWFTHRPTTFRNSALNYDSCLKKLGTFGTIEEFWTYYDHMKVPGDLPLYSDIHLFKENLKPMWEEEGNRNGGKWILRLKKGLSSRLWELLILAVIGEQFQVGKEICGIVCSIRPQEDLISVWTKTANNQNVTHRIRETMKKVLNLPVDYMPNEITKSFYFRSPSPFWCFIIPVSLVYLTLCAYWPDIIPFHKLGYLGTFSAYLVQNHRLLVVLIFWAALAIHVYESVLAANYSSKANLDKKSINLWSFQTFLLVFIKMSEPKINLSEEEWRVKLSPEQFRVLRQKGTESPGTGEYENTEKDGIYKCAACDAPLYSSSSKFHSGCGWPAFFEGIPGAITRKTDADGDRTEILCSNCGGHLGHIREDSHGLLRRLTTLIIKNIQLNKLLPVPDYPKEYTVRHDCLQIIFRLLIKMTKLKDQQQSVYSNPMEQLSKIVKKTNKKNFLKNKKLKKSLPKNVFEIVKEDGKIERIDPNEKQKTNDEQEITNDSSTIILSKKKKKKQLVEEIDPITNEKTKKKRKRNWDKLNYEKFSITTNREYEKGLQRIATRGIVQLFNTVRKQQKDLSDKLNSAGKSERKRDKILSTTINKGEFIDMLKTIDDETSYKVVNGKSSTATNRTTKPSWNVLQDELMASVGNTHDGDSDNDET</sequence>
<dbReference type="InterPro" id="IPR002579">
    <property type="entry name" value="Met_Sox_Rdtase_MsrB_dom"/>
</dbReference>
<dbReference type="InterPro" id="IPR001040">
    <property type="entry name" value="TIF_eIF_4E"/>
</dbReference>
<comment type="caution">
    <text evidence="7">The sequence shown here is derived from an EMBL/GenBank/DDBJ whole genome shotgun (WGS) entry which is preliminary data.</text>
</comment>
<keyword evidence="3" id="KW-0648">Protein biosynthesis</keyword>
<dbReference type="Proteomes" id="UP000663829">
    <property type="component" value="Unassembled WGS sequence"/>
</dbReference>
<dbReference type="EMBL" id="CAJOBC010003040">
    <property type="protein sequence ID" value="CAF3764219.1"/>
    <property type="molecule type" value="Genomic_DNA"/>
</dbReference>
<dbReference type="InterPro" id="IPR023398">
    <property type="entry name" value="TIF_eIF4e-like"/>
</dbReference>
<evidence type="ECO:0000256" key="1">
    <source>
        <dbReference type="ARBA" id="ARBA00007174"/>
    </source>
</evidence>
<dbReference type="GO" id="GO:0006364">
    <property type="term" value="P:rRNA processing"/>
    <property type="evidence" value="ECO:0007669"/>
    <property type="project" value="InterPro"/>
</dbReference>
<keyword evidence="5" id="KW-0472">Membrane</keyword>
<dbReference type="EMBL" id="CAJNOQ010003040">
    <property type="protein sequence ID" value="CAF0992324.1"/>
    <property type="molecule type" value="Genomic_DNA"/>
</dbReference>
<keyword evidence="3" id="KW-0694">RNA-binding</keyword>
<reference evidence="7" key="1">
    <citation type="submission" date="2021-02" db="EMBL/GenBank/DDBJ databases">
        <authorList>
            <person name="Nowell W R."/>
        </authorList>
    </citation>
    <scope>NUCLEOTIDE SEQUENCE</scope>
</reference>
<feature type="compositionally biased region" description="Polar residues" evidence="4">
    <location>
        <begin position="35"/>
        <end position="49"/>
    </location>
</feature>
<dbReference type="Proteomes" id="UP000681722">
    <property type="component" value="Unassembled WGS sequence"/>
</dbReference>
<dbReference type="OrthoDB" id="590761at2759"/>
<evidence type="ECO:0000256" key="3">
    <source>
        <dbReference type="RuleBase" id="RU004374"/>
    </source>
</evidence>
<dbReference type="AlphaFoldDB" id="A0A814G7B1"/>
<dbReference type="SUPFAM" id="SSF51316">
    <property type="entry name" value="Mss4-like"/>
    <property type="match status" value="1"/>
</dbReference>
<evidence type="ECO:0000313" key="7">
    <source>
        <dbReference type="EMBL" id="CAF0992324.1"/>
    </source>
</evidence>
<dbReference type="PANTHER" id="PTHR11960">
    <property type="entry name" value="EUKARYOTIC TRANSLATION INITIATION FACTOR 4E RELATED"/>
    <property type="match status" value="1"/>
</dbReference>
<dbReference type="Pfam" id="PF14934">
    <property type="entry name" value="TMEM254"/>
    <property type="match status" value="1"/>
</dbReference>
<accession>A0A814G7B1</accession>
<comment type="similarity">
    <text evidence="3">Belongs to the eukaryotic initiation factor 4E family.</text>
</comment>
<keyword evidence="5" id="KW-1133">Transmembrane helix</keyword>
<evidence type="ECO:0000259" key="6">
    <source>
        <dbReference type="PROSITE" id="PS51790"/>
    </source>
</evidence>
<organism evidence="7 9">
    <name type="scientific">Didymodactylos carnosus</name>
    <dbReference type="NCBI Taxonomy" id="1234261"/>
    <lineage>
        <taxon>Eukaryota</taxon>
        <taxon>Metazoa</taxon>
        <taxon>Spiralia</taxon>
        <taxon>Gnathifera</taxon>
        <taxon>Rotifera</taxon>
        <taxon>Eurotatoria</taxon>
        <taxon>Bdelloidea</taxon>
        <taxon>Philodinida</taxon>
        <taxon>Philodinidae</taxon>
        <taxon>Didymodactylos</taxon>
    </lineage>
</organism>
<keyword evidence="3" id="KW-0396">Initiation factor</keyword>
<dbReference type="Pfam" id="PF01641">
    <property type="entry name" value="SelR"/>
    <property type="match status" value="1"/>
</dbReference>
<dbReference type="InterPro" id="IPR011057">
    <property type="entry name" value="Mss4-like_sf"/>
</dbReference>